<dbReference type="Proteomes" id="UP000885362">
    <property type="component" value="Unassembled WGS sequence"/>
</dbReference>
<reference evidence="1" key="1">
    <citation type="submission" date="2018-08" db="EMBL/GenBank/DDBJ databases">
        <authorList>
            <consortium name="GenomeTrakr network: Whole genome sequencing for foodborne pathogen traceback"/>
        </authorList>
    </citation>
    <scope>NUCLEOTIDE SEQUENCE [LARGE SCALE GENOMIC DNA]</scope>
    <source>
        <strain evidence="1">FMA0132</strain>
    </source>
</reference>
<sequence>MTAKYKPGDVVIYFNGNGIRIGERTIASIDEPFEGDDEHRYFITPTDTPWYSIRESQLKQPD</sequence>
<name>A0A6C8Y2U6_SALDZ</name>
<gene>
    <name evidence="1" type="ORF">EL06_24925</name>
</gene>
<accession>A0A6C8Y2U6</accession>
<comment type="caution">
    <text evidence="1">The sequence shown here is derived from an EMBL/GenBank/DDBJ whole genome shotgun (WGS) entry which is preliminary data.</text>
</comment>
<dbReference type="EMBL" id="RSHK01000037">
    <property type="protein sequence ID" value="MIE72540.1"/>
    <property type="molecule type" value="Genomic_DNA"/>
</dbReference>
<organism evidence="1">
    <name type="scientific">Salmonella diarizonae</name>
    <dbReference type="NCBI Taxonomy" id="59204"/>
    <lineage>
        <taxon>Bacteria</taxon>
        <taxon>Pseudomonadati</taxon>
        <taxon>Pseudomonadota</taxon>
        <taxon>Gammaproteobacteria</taxon>
        <taxon>Enterobacterales</taxon>
        <taxon>Enterobacteriaceae</taxon>
        <taxon>Salmonella</taxon>
    </lineage>
</organism>
<protein>
    <submittedName>
        <fullName evidence="1">Uncharacterized protein</fullName>
    </submittedName>
</protein>
<proteinExistence type="predicted"/>
<evidence type="ECO:0000313" key="1">
    <source>
        <dbReference type="EMBL" id="MIE72540.1"/>
    </source>
</evidence>
<dbReference type="AlphaFoldDB" id="A0A6C8Y2U6"/>